<evidence type="ECO:0000256" key="7">
    <source>
        <dbReference type="ARBA" id="ARBA00063305"/>
    </source>
</evidence>
<sequence>MEKALSMFSEDFGSFMRPHSEPLAFPGKCSGPRGEGGRAGRDHQFQGTTRCHRASSDRRYPCSPVRPDRQMWPAQAGLQETVLAWALPTARAGGPGNIKTLGDAYEFAVDVSDFSPEDIIVTTSNNHIEVRAEKLAADGTVMNTFAHKCQLPEDVDPTSVTSALREDGSLTIRARRQPPTEHVQQTFRTEIKI</sequence>
<dbReference type="SUPFAM" id="SSF49764">
    <property type="entry name" value="HSP20-like chaperones"/>
    <property type="match status" value="1"/>
</dbReference>
<protein>
    <recommendedName>
        <fullName evidence="8">Heat shock protein beta-7</fullName>
    </recommendedName>
    <alternativeName>
        <fullName evidence="9">Cardiovascular heat shock protein</fullName>
    </alternativeName>
</protein>
<dbReference type="InterPro" id="IPR037885">
    <property type="entry name" value="ACD_HspB7"/>
</dbReference>
<name>A0A836ACJ3_SHEEP</name>
<dbReference type="GO" id="GO:0005737">
    <property type="term" value="C:cytoplasm"/>
    <property type="evidence" value="ECO:0007669"/>
    <property type="project" value="UniProtKB-SubCell"/>
</dbReference>
<feature type="compositionally biased region" description="Basic and acidic residues" evidence="12">
    <location>
        <begin position="35"/>
        <end position="44"/>
    </location>
</feature>
<dbReference type="InterPro" id="IPR001436">
    <property type="entry name" value="Alpha-crystallin/sHSP_animal"/>
</dbReference>
<evidence type="ECO:0000256" key="4">
    <source>
        <dbReference type="ARBA" id="ARBA00023016"/>
    </source>
</evidence>
<dbReference type="FunFam" id="2.60.40.790:FF:000020">
    <property type="entry name" value="heat shock protein beta-7 isoform X1"/>
    <property type="match status" value="1"/>
</dbReference>
<comment type="caution">
    <text evidence="14">The sequence shown here is derived from an EMBL/GenBank/DDBJ whole genome shotgun (WGS) entry which is preliminary data.</text>
</comment>
<keyword evidence="6" id="KW-0539">Nucleus</keyword>
<dbReference type="CDD" id="cd06479">
    <property type="entry name" value="ACD_HspB7_like"/>
    <property type="match status" value="1"/>
</dbReference>
<dbReference type="InterPro" id="IPR002068">
    <property type="entry name" value="A-crystallin/Hsp20_dom"/>
</dbReference>
<reference evidence="14 15" key="1">
    <citation type="submission" date="2020-12" db="EMBL/GenBank/DDBJ databases">
        <title>De novo assembly of Tibetan sheep genome.</title>
        <authorList>
            <person name="Li X."/>
        </authorList>
    </citation>
    <scope>NUCLEOTIDE SEQUENCE [LARGE SCALE GENOMIC DNA]</scope>
    <source>
        <tissue evidence="14">Heart</tissue>
    </source>
</reference>
<feature type="domain" description="SHSP" evidence="13">
    <location>
        <begin position="87"/>
        <end position="193"/>
    </location>
</feature>
<dbReference type="PANTHER" id="PTHR46907">
    <property type="entry name" value="HEAT SHOCK PROTEIN BETA-7-RELATED"/>
    <property type="match status" value="1"/>
</dbReference>
<evidence type="ECO:0000256" key="2">
    <source>
        <dbReference type="ARBA" id="ARBA00004496"/>
    </source>
</evidence>
<dbReference type="AlphaFoldDB" id="A0A836ACJ3"/>
<dbReference type="GO" id="GO:0015030">
    <property type="term" value="C:Cajal body"/>
    <property type="evidence" value="ECO:0007669"/>
    <property type="project" value="UniProtKB-SubCell"/>
</dbReference>
<gene>
    <name evidence="14" type="ORF">JEQ12_010207</name>
</gene>
<dbReference type="EMBL" id="JAEMGP010000002">
    <property type="protein sequence ID" value="KAG5214421.1"/>
    <property type="molecule type" value="Genomic_DNA"/>
</dbReference>
<accession>A0A836ACJ3</accession>
<comment type="subunit">
    <text evidence="7">Interacts with C-terminal domain of actin-binding protein 280.</text>
</comment>
<comment type="subcellular location">
    <subcellularLocation>
        <location evidence="2">Cytoplasm</location>
    </subcellularLocation>
    <subcellularLocation>
        <location evidence="1">Nucleus</location>
        <location evidence="1">Cajal body</location>
    </subcellularLocation>
</comment>
<evidence type="ECO:0000256" key="11">
    <source>
        <dbReference type="RuleBase" id="RU003616"/>
    </source>
</evidence>
<dbReference type="Pfam" id="PF00011">
    <property type="entry name" value="HSP20"/>
    <property type="match status" value="1"/>
</dbReference>
<dbReference type="InterPro" id="IPR008978">
    <property type="entry name" value="HSP20-like_chaperone"/>
</dbReference>
<evidence type="ECO:0000256" key="12">
    <source>
        <dbReference type="SAM" id="MobiDB-lite"/>
    </source>
</evidence>
<dbReference type="PANTHER" id="PTHR46907:SF2">
    <property type="entry name" value="HEAT SHOCK PROTEIN BETA-7"/>
    <property type="match status" value="1"/>
</dbReference>
<comment type="similarity">
    <text evidence="10 11">Belongs to the small heat shock protein (HSP20) family.</text>
</comment>
<evidence type="ECO:0000256" key="5">
    <source>
        <dbReference type="ARBA" id="ARBA00023186"/>
    </source>
</evidence>
<keyword evidence="4" id="KW-0346">Stress response</keyword>
<evidence type="ECO:0000313" key="15">
    <source>
        <dbReference type="Proteomes" id="UP000664991"/>
    </source>
</evidence>
<evidence type="ECO:0000313" key="14">
    <source>
        <dbReference type="EMBL" id="KAG5214421.1"/>
    </source>
</evidence>
<evidence type="ECO:0000256" key="9">
    <source>
        <dbReference type="ARBA" id="ARBA00079209"/>
    </source>
</evidence>
<dbReference type="PRINTS" id="PR00299">
    <property type="entry name" value="ACRYSTALLIN"/>
</dbReference>
<feature type="region of interest" description="Disordered" evidence="12">
    <location>
        <begin position="23"/>
        <end position="66"/>
    </location>
</feature>
<dbReference type="Gene3D" id="2.60.40.790">
    <property type="match status" value="1"/>
</dbReference>
<dbReference type="GO" id="GO:0007507">
    <property type="term" value="P:heart development"/>
    <property type="evidence" value="ECO:0007669"/>
    <property type="project" value="InterPro"/>
</dbReference>
<keyword evidence="3" id="KW-0963">Cytoplasm</keyword>
<dbReference type="PROSITE" id="PS01031">
    <property type="entry name" value="SHSP"/>
    <property type="match status" value="1"/>
</dbReference>
<proteinExistence type="inferred from homology"/>
<evidence type="ECO:0000256" key="3">
    <source>
        <dbReference type="ARBA" id="ARBA00022490"/>
    </source>
</evidence>
<evidence type="ECO:0000256" key="1">
    <source>
        <dbReference type="ARBA" id="ARBA00004408"/>
    </source>
</evidence>
<dbReference type="Proteomes" id="UP000664991">
    <property type="component" value="Unassembled WGS sequence"/>
</dbReference>
<evidence type="ECO:0000256" key="8">
    <source>
        <dbReference type="ARBA" id="ARBA00073532"/>
    </source>
</evidence>
<organism evidence="14 15">
    <name type="scientific">Ovis aries</name>
    <name type="common">Sheep</name>
    <dbReference type="NCBI Taxonomy" id="9940"/>
    <lineage>
        <taxon>Eukaryota</taxon>
        <taxon>Metazoa</taxon>
        <taxon>Chordata</taxon>
        <taxon>Craniata</taxon>
        <taxon>Vertebrata</taxon>
        <taxon>Euteleostomi</taxon>
        <taxon>Mammalia</taxon>
        <taxon>Eutheria</taxon>
        <taxon>Laurasiatheria</taxon>
        <taxon>Artiodactyla</taxon>
        <taxon>Ruminantia</taxon>
        <taxon>Pecora</taxon>
        <taxon>Bovidae</taxon>
        <taxon>Caprinae</taxon>
        <taxon>Ovis</taxon>
    </lineage>
</organism>
<evidence type="ECO:0000259" key="13">
    <source>
        <dbReference type="PROSITE" id="PS01031"/>
    </source>
</evidence>
<evidence type="ECO:0000256" key="6">
    <source>
        <dbReference type="ARBA" id="ARBA00023242"/>
    </source>
</evidence>
<evidence type="ECO:0000256" key="10">
    <source>
        <dbReference type="PROSITE-ProRule" id="PRU00285"/>
    </source>
</evidence>
<keyword evidence="5" id="KW-0143">Chaperone</keyword>